<gene>
    <name evidence="1" type="ORF">EJP67_33220</name>
</gene>
<dbReference type="AlphaFoldDB" id="A0A3S0ZTH9"/>
<dbReference type="RefSeq" id="WP_126025974.1">
    <property type="nucleotide sequence ID" value="NZ_RXFT01000027.1"/>
</dbReference>
<dbReference type="Gene3D" id="3.20.20.410">
    <property type="entry name" value="Protein of unknown function UPF0759"/>
    <property type="match status" value="1"/>
</dbReference>
<dbReference type="InterPro" id="IPR002763">
    <property type="entry name" value="DUF72"/>
</dbReference>
<evidence type="ECO:0000313" key="2">
    <source>
        <dbReference type="Proteomes" id="UP000281118"/>
    </source>
</evidence>
<dbReference type="InterPro" id="IPR036520">
    <property type="entry name" value="UPF0759_sf"/>
</dbReference>
<proteinExistence type="predicted"/>
<comment type="caution">
    <text evidence="1">The sequence shown here is derived from an EMBL/GenBank/DDBJ whole genome shotgun (WGS) entry which is preliminary data.</text>
</comment>
<dbReference type="SUPFAM" id="SSF117396">
    <property type="entry name" value="TM1631-like"/>
    <property type="match status" value="1"/>
</dbReference>
<dbReference type="Pfam" id="PF01904">
    <property type="entry name" value="DUF72"/>
    <property type="match status" value="1"/>
</dbReference>
<sequence length="106" mass="11510">MGAVHTVVDGPQGADNSVPAVWEATHPEYALLRLSGRNAQAYNAAVPTAADRFSYEYSDGELCSLAAEMVRLAFKVGSAHAIFNNCDEDKGIRNAQTFMKMMAREI</sequence>
<dbReference type="OrthoDB" id="9780310at2"/>
<name>A0A3S0ZTH9_9BURK</name>
<organism evidence="1 2">
    <name type="scientific">Variovorax guangxiensis</name>
    <dbReference type="NCBI Taxonomy" id="1775474"/>
    <lineage>
        <taxon>Bacteria</taxon>
        <taxon>Pseudomonadati</taxon>
        <taxon>Pseudomonadota</taxon>
        <taxon>Betaproteobacteria</taxon>
        <taxon>Burkholderiales</taxon>
        <taxon>Comamonadaceae</taxon>
        <taxon>Variovorax</taxon>
    </lineage>
</organism>
<protein>
    <submittedName>
        <fullName evidence="1">DUF72 domain-containing protein</fullName>
    </submittedName>
</protein>
<dbReference type="EMBL" id="RXFT01000027">
    <property type="protein sequence ID" value="RUR71919.1"/>
    <property type="molecule type" value="Genomic_DNA"/>
</dbReference>
<evidence type="ECO:0000313" key="1">
    <source>
        <dbReference type="EMBL" id="RUR71919.1"/>
    </source>
</evidence>
<accession>A0A3S0ZTH9</accession>
<reference evidence="1 2" key="1">
    <citation type="submission" date="2018-12" db="EMBL/GenBank/DDBJ databases">
        <title>The genome sequences of Variovorax guangxiensis DSM 27352.</title>
        <authorList>
            <person name="Gao J."/>
            <person name="Sun J."/>
        </authorList>
    </citation>
    <scope>NUCLEOTIDE SEQUENCE [LARGE SCALE GENOMIC DNA]</scope>
    <source>
        <strain evidence="1 2">DSM 27352</strain>
    </source>
</reference>
<dbReference type="Proteomes" id="UP000281118">
    <property type="component" value="Unassembled WGS sequence"/>
</dbReference>